<dbReference type="GO" id="GO:0005524">
    <property type="term" value="F:ATP binding"/>
    <property type="evidence" value="ECO:0007669"/>
    <property type="project" value="UniProtKB-KW"/>
</dbReference>
<sequence>MAKESKCSCSVLLCCTEYETSRTLIVRNKTVGVTNRLIQAIIIGYVIGYVCVVQKAYQDTDSVISSVTTKVKGFAKTNSSDLGLRVWDTADYIIPPQEENSFFVLTNMIVTPNQMQTRCPEVRAADALRIQTGKCVDYSDAVKTCEVFAWCPLEKDTDLPEPAMLTDAETFTVLIKNNIRFPKFHFSKRNILPDVTSSYLKSCTFHRITDPHCPIFQLKDIVSEADEDFQDLAIRGGVIGILINWDCDLDLSHKKCIPKYSFSRLDNKNPENSAAPGFNFRFAKYFSVDGVETRTLVKAYGIRFDVIVFGKVNAVSDWVLLTFTSKRHFYSQQKSTYLDEMDDTSEVGLCLVHFLLPWIPVIVSHVRSQKS</sequence>
<dbReference type="Proteomes" id="UP000694397">
    <property type="component" value="Chromosome 17"/>
</dbReference>
<dbReference type="Pfam" id="PF00864">
    <property type="entry name" value="P2X_receptor"/>
    <property type="match status" value="1"/>
</dbReference>
<keyword evidence="12 16" id="KW-0407">Ion channel</keyword>
<evidence type="ECO:0000256" key="8">
    <source>
        <dbReference type="ARBA" id="ARBA00023136"/>
    </source>
</evidence>
<dbReference type="GeneTree" id="ENSGT01020000230351"/>
<dbReference type="Gene3D" id="2.60.490.10">
    <property type="entry name" value="atp-gated p2x4 ion channel domain"/>
    <property type="match status" value="1"/>
</dbReference>
<dbReference type="AlphaFoldDB" id="A0A8C9V140"/>
<evidence type="ECO:0000256" key="9">
    <source>
        <dbReference type="ARBA" id="ARBA00023157"/>
    </source>
</evidence>
<dbReference type="PROSITE" id="PS01212">
    <property type="entry name" value="P2X_RECEPTOR"/>
    <property type="match status" value="1"/>
</dbReference>
<dbReference type="FunFam" id="2.60.490.10:FF:000001">
    <property type="entry name" value="P2X purinoceptor"/>
    <property type="match status" value="1"/>
</dbReference>
<keyword evidence="18" id="KW-1185">Reference proteome</keyword>
<comment type="function">
    <text evidence="16">Receptor for ATP that acts as a ligand-gated ion channel.</text>
</comment>
<keyword evidence="11" id="KW-1071">Ligand-gated ion channel</keyword>
<evidence type="ECO:0000256" key="4">
    <source>
        <dbReference type="ARBA" id="ARBA00022475"/>
    </source>
</evidence>
<keyword evidence="3 16" id="KW-0813">Transport</keyword>
<feature type="disulfide bond" evidence="15">
    <location>
        <begin position="119"/>
        <end position="151"/>
    </location>
</feature>
<evidence type="ECO:0000256" key="16">
    <source>
        <dbReference type="RuleBase" id="RU000681"/>
    </source>
</evidence>
<keyword evidence="5" id="KW-0812">Transmembrane</keyword>
<dbReference type="InterPro" id="IPR053792">
    <property type="entry name" value="P2X_RECEPTOR_CS"/>
</dbReference>
<dbReference type="GO" id="GO:0070588">
    <property type="term" value="P:calcium ion transmembrane transport"/>
    <property type="evidence" value="ECO:0007669"/>
    <property type="project" value="TreeGrafter"/>
</dbReference>
<evidence type="ECO:0000256" key="11">
    <source>
        <dbReference type="ARBA" id="ARBA00023286"/>
    </source>
</evidence>
<dbReference type="PANTHER" id="PTHR10125:SF18">
    <property type="entry name" value="P2X PURINOCEPTOR 4"/>
    <property type="match status" value="1"/>
</dbReference>
<dbReference type="Ensembl" id="ENSSFOT00015011310.2">
    <property type="protein sequence ID" value="ENSSFOP00015011161.2"/>
    <property type="gene ID" value="ENSSFOG00015007037.2"/>
</dbReference>
<evidence type="ECO:0000256" key="13">
    <source>
        <dbReference type="ARBA" id="ARBA00036634"/>
    </source>
</evidence>
<feature type="binding site" evidence="14">
    <location>
        <position position="298"/>
    </location>
    <ligand>
        <name>ATP</name>
        <dbReference type="ChEBI" id="CHEBI:30616"/>
        <note>ligand shared between two neighboring subunits of the homotrimer</note>
    </ligand>
</feature>
<dbReference type="GO" id="GO:0005886">
    <property type="term" value="C:plasma membrane"/>
    <property type="evidence" value="ECO:0007669"/>
    <property type="project" value="UniProtKB-SubCell"/>
</dbReference>
<dbReference type="PANTHER" id="PTHR10125">
    <property type="entry name" value="P2X PURINOCEPTOR"/>
    <property type="match status" value="1"/>
</dbReference>
<dbReference type="InterPro" id="IPR059116">
    <property type="entry name" value="P2X_receptor"/>
</dbReference>
<dbReference type="GO" id="GO:0001614">
    <property type="term" value="F:purinergic nucleotide receptor activity"/>
    <property type="evidence" value="ECO:0007669"/>
    <property type="project" value="InterPro"/>
</dbReference>
<protein>
    <recommendedName>
        <fullName evidence="16">P2X purinoceptor</fullName>
    </recommendedName>
</protein>
<evidence type="ECO:0000256" key="1">
    <source>
        <dbReference type="ARBA" id="ARBA00004651"/>
    </source>
</evidence>
<evidence type="ECO:0000313" key="17">
    <source>
        <dbReference type="Ensembl" id="ENSSFOP00015011161.2"/>
    </source>
</evidence>
<keyword evidence="14" id="KW-0547">Nucleotide-binding</keyword>
<evidence type="ECO:0000256" key="10">
    <source>
        <dbReference type="ARBA" id="ARBA00023180"/>
    </source>
</evidence>
<evidence type="ECO:0000256" key="5">
    <source>
        <dbReference type="ARBA" id="ARBA00022692"/>
    </source>
</evidence>
<accession>A0A8C9V140</accession>
<evidence type="ECO:0000256" key="7">
    <source>
        <dbReference type="ARBA" id="ARBA00023065"/>
    </source>
</evidence>
<feature type="binding site" evidence="14">
    <location>
        <begin position="70"/>
        <end position="72"/>
    </location>
    <ligand>
        <name>ATP</name>
        <dbReference type="ChEBI" id="CHEBI:30616"/>
        <note>ligand shared between two neighboring subunits of the homotrimer</note>
    </ligand>
</feature>
<evidence type="ECO:0000256" key="15">
    <source>
        <dbReference type="PIRSR" id="PIRSR005713-2"/>
    </source>
</evidence>
<dbReference type="GO" id="GO:0033198">
    <property type="term" value="P:response to ATP"/>
    <property type="evidence" value="ECO:0007669"/>
    <property type="project" value="InterPro"/>
</dbReference>
<keyword evidence="6" id="KW-1133">Transmembrane helix</keyword>
<keyword evidence="16" id="KW-0675">Receptor</keyword>
<keyword evidence="9 15" id="KW-1015">Disulfide bond</keyword>
<dbReference type="GO" id="GO:0004931">
    <property type="term" value="F:extracellularly ATP-gated monoatomic cation channel activity"/>
    <property type="evidence" value="ECO:0007669"/>
    <property type="project" value="InterPro"/>
</dbReference>
<proteinExistence type="inferred from homology"/>
<comment type="subcellular location">
    <subcellularLocation>
        <location evidence="1">Cell membrane</location>
        <topology evidence="1">Multi-pass membrane protein</topology>
    </subcellularLocation>
    <subcellularLocation>
        <location evidence="16">Membrane</location>
        <topology evidence="16">Multi-pass membrane protein</topology>
    </subcellularLocation>
</comment>
<organism evidence="17 18">
    <name type="scientific">Scleropages formosus</name>
    <name type="common">Asian bonytongue</name>
    <name type="synonym">Osteoglossum formosum</name>
    <dbReference type="NCBI Taxonomy" id="113540"/>
    <lineage>
        <taxon>Eukaryota</taxon>
        <taxon>Metazoa</taxon>
        <taxon>Chordata</taxon>
        <taxon>Craniata</taxon>
        <taxon>Vertebrata</taxon>
        <taxon>Euteleostomi</taxon>
        <taxon>Actinopterygii</taxon>
        <taxon>Neopterygii</taxon>
        <taxon>Teleostei</taxon>
        <taxon>Osteoglossocephala</taxon>
        <taxon>Osteoglossomorpha</taxon>
        <taxon>Osteoglossiformes</taxon>
        <taxon>Osteoglossidae</taxon>
        <taxon>Scleropages</taxon>
    </lineage>
</organism>
<reference evidence="17" key="2">
    <citation type="submission" date="2025-08" db="UniProtKB">
        <authorList>
            <consortium name="Ensembl"/>
        </authorList>
    </citation>
    <scope>IDENTIFICATION</scope>
</reference>
<comment type="catalytic activity">
    <reaction evidence="13">
        <text>Ca(2+)(in) = Ca(2+)(out)</text>
        <dbReference type="Rhea" id="RHEA:29671"/>
        <dbReference type="ChEBI" id="CHEBI:29108"/>
    </reaction>
</comment>
<keyword evidence="14" id="KW-0067">ATP-binding</keyword>
<dbReference type="InterPro" id="IPR027309">
    <property type="entry name" value="P2X_extracellular_dom_sf"/>
</dbReference>
<keyword evidence="4" id="KW-1003">Cell membrane</keyword>
<evidence type="ECO:0000256" key="3">
    <source>
        <dbReference type="ARBA" id="ARBA00022448"/>
    </source>
</evidence>
<comment type="similarity">
    <text evidence="2 16">Belongs to the P2X receptor family.</text>
</comment>
<gene>
    <name evidence="17" type="primary">P2RX4</name>
    <name evidence="17" type="synonym">LOC108921859</name>
</gene>
<name>A0A8C9V140_SCLFO</name>
<evidence type="ECO:0000256" key="2">
    <source>
        <dbReference type="ARBA" id="ARBA00009848"/>
    </source>
</evidence>
<feature type="disulfide bond" evidence="15">
    <location>
        <begin position="247"/>
        <end position="256"/>
    </location>
</feature>
<dbReference type="GO" id="GO:0098794">
    <property type="term" value="C:postsynapse"/>
    <property type="evidence" value="ECO:0007669"/>
    <property type="project" value="GOC"/>
</dbReference>
<feature type="binding site" evidence="14">
    <location>
        <begin position="279"/>
        <end position="281"/>
    </location>
    <ligand>
        <name>ATP</name>
        <dbReference type="ChEBI" id="CHEBI:30616"/>
        <note>ligand shared between two neighboring subunits of the homotrimer</note>
    </ligand>
</feature>
<evidence type="ECO:0000256" key="14">
    <source>
        <dbReference type="PIRSR" id="PIRSR005713-1"/>
    </source>
</evidence>
<evidence type="ECO:0000256" key="6">
    <source>
        <dbReference type="ARBA" id="ARBA00022989"/>
    </source>
</evidence>
<keyword evidence="10" id="KW-0325">Glycoprotein</keyword>
<dbReference type="PIRSF" id="PIRSF005713">
    <property type="entry name" value="P2X_purinoceptor"/>
    <property type="match status" value="1"/>
</dbReference>
<keyword evidence="7 16" id="KW-0406">Ion transport</keyword>
<feature type="disulfide bond" evidence="15">
    <location>
        <begin position="203"/>
        <end position="213"/>
    </location>
</feature>
<dbReference type="InterPro" id="IPR001429">
    <property type="entry name" value="P2X_purnocptor"/>
</dbReference>
<keyword evidence="8" id="KW-0472">Membrane</keyword>
<evidence type="ECO:0000256" key="12">
    <source>
        <dbReference type="ARBA" id="ARBA00023303"/>
    </source>
</evidence>
<feature type="binding site" evidence="14">
    <location>
        <position position="172"/>
    </location>
    <ligand>
        <name>ATP</name>
        <dbReference type="ChEBI" id="CHEBI:30616"/>
        <note>ligand shared between two neighboring subunits of the homotrimer</note>
    </ligand>
</feature>
<dbReference type="PRINTS" id="PR01307">
    <property type="entry name" value="P2XRECEPTOR"/>
</dbReference>
<dbReference type="Gene3D" id="1.10.287.940">
    <property type="entry name" value="atp-gated p2x4 ion channel"/>
    <property type="match status" value="1"/>
</dbReference>
<reference evidence="17 18" key="1">
    <citation type="submission" date="2019-04" db="EMBL/GenBank/DDBJ databases">
        <authorList>
            <consortium name="Wellcome Sanger Institute Data Sharing"/>
        </authorList>
    </citation>
    <scope>NUCLEOTIDE SEQUENCE [LARGE SCALE GENOMIC DNA]</scope>
</reference>
<evidence type="ECO:0000313" key="18">
    <source>
        <dbReference type="Proteomes" id="UP000694397"/>
    </source>
</evidence>
<reference evidence="17" key="3">
    <citation type="submission" date="2025-09" db="UniProtKB">
        <authorList>
            <consortium name="Ensembl"/>
        </authorList>
    </citation>
    <scope>IDENTIFICATION</scope>
</reference>